<protein>
    <submittedName>
        <fullName evidence="3">Polymer-forming cytoskeletal protein</fullName>
    </submittedName>
</protein>
<comment type="caution">
    <text evidence="3">The sequence shown here is derived from an EMBL/GenBank/DDBJ whole genome shotgun (WGS) entry which is preliminary data.</text>
</comment>
<gene>
    <name evidence="3" type="ORF">IAC35_05280</name>
</gene>
<dbReference type="PANTHER" id="PTHR35024">
    <property type="entry name" value="HYPOTHETICAL CYTOSOLIC PROTEIN"/>
    <property type="match status" value="1"/>
</dbReference>
<feature type="compositionally biased region" description="Low complexity" evidence="2">
    <location>
        <begin position="141"/>
        <end position="158"/>
    </location>
</feature>
<name>A0A9D1GQ98_9BACT</name>
<evidence type="ECO:0000256" key="2">
    <source>
        <dbReference type="SAM" id="MobiDB-lite"/>
    </source>
</evidence>
<reference evidence="3" key="1">
    <citation type="submission" date="2020-10" db="EMBL/GenBank/DDBJ databases">
        <authorList>
            <person name="Gilroy R."/>
        </authorList>
    </citation>
    <scope>NUCLEOTIDE SEQUENCE</scope>
    <source>
        <strain evidence="3">ChiHecec2B26-709</strain>
    </source>
</reference>
<comment type="similarity">
    <text evidence="1">Belongs to the bactofilin family.</text>
</comment>
<dbReference type="EMBL" id="DVLC01000102">
    <property type="protein sequence ID" value="HIT47252.1"/>
    <property type="molecule type" value="Genomic_DNA"/>
</dbReference>
<dbReference type="Proteomes" id="UP000886881">
    <property type="component" value="Unassembled WGS sequence"/>
</dbReference>
<dbReference type="Pfam" id="PF04519">
    <property type="entry name" value="Bactofilin"/>
    <property type="match status" value="1"/>
</dbReference>
<evidence type="ECO:0000256" key="1">
    <source>
        <dbReference type="ARBA" id="ARBA00044755"/>
    </source>
</evidence>
<reference evidence="3" key="2">
    <citation type="journal article" date="2021" name="PeerJ">
        <title>Extensive microbial diversity within the chicken gut microbiome revealed by metagenomics and culture.</title>
        <authorList>
            <person name="Gilroy R."/>
            <person name="Ravi A."/>
            <person name="Getino M."/>
            <person name="Pursley I."/>
            <person name="Horton D.L."/>
            <person name="Alikhan N.F."/>
            <person name="Baker D."/>
            <person name="Gharbi K."/>
            <person name="Hall N."/>
            <person name="Watson M."/>
            <person name="Adriaenssens E.M."/>
            <person name="Foster-Nyarko E."/>
            <person name="Jarju S."/>
            <person name="Secka A."/>
            <person name="Antonio M."/>
            <person name="Oren A."/>
            <person name="Chaudhuri R.R."/>
            <person name="La Ragione R."/>
            <person name="Hildebrand F."/>
            <person name="Pallen M.J."/>
        </authorList>
    </citation>
    <scope>NUCLEOTIDE SEQUENCE</scope>
    <source>
        <strain evidence="3">ChiHecec2B26-709</strain>
    </source>
</reference>
<evidence type="ECO:0000313" key="4">
    <source>
        <dbReference type="Proteomes" id="UP000886881"/>
    </source>
</evidence>
<proteinExistence type="inferred from homology"/>
<accession>A0A9D1GQ98</accession>
<evidence type="ECO:0000313" key="3">
    <source>
        <dbReference type="EMBL" id="HIT47252.1"/>
    </source>
</evidence>
<dbReference type="PANTHER" id="PTHR35024:SF4">
    <property type="entry name" value="POLYMER-FORMING CYTOSKELETAL PROTEIN"/>
    <property type="match status" value="1"/>
</dbReference>
<organism evidence="3 4">
    <name type="scientific">Candidatus Cryptobacteroides merdipullorum</name>
    <dbReference type="NCBI Taxonomy" id="2840771"/>
    <lineage>
        <taxon>Bacteria</taxon>
        <taxon>Pseudomonadati</taxon>
        <taxon>Bacteroidota</taxon>
        <taxon>Bacteroidia</taxon>
        <taxon>Bacteroidales</taxon>
        <taxon>Candidatus Cryptobacteroides</taxon>
    </lineage>
</organism>
<sequence length="158" mass="16841">MKFNSKIMQKTAETVVNVNDITRIANGASIKGDLSSPSDIRVDGSISGNVYSGGRIVVGETANLSGALMCSNLDLWGKMEGEIYVKDTISIKSTSVINGNLHVRKLQVEIGAQINGSCQMITEQEYDKAVARITDGKVSGAAAPRAQKPQQPQQSEAE</sequence>
<feature type="region of interest" description="Disordered" evidence="2">
    <location>
        <begin position="138"/>
        <end position="158"/>
    </location>
</feature>
<dbReference type="InterPro" id="IPR007607">
    <property type="entry name" value="BacA/B"/>
</dbReference>
<dbReference type="AlphaFoldDB" id="A0A9D1GQ98"/>